<protein>
    <recommendedName>
        <fullName evidence="3">DUF2325 domain-containing protein</fullName>
    </recommendedName>
</protein>
<proteinExistence type="inferred from homology"/>
<organism evidence="2">
    <name type="scientific">uncultured delta proteobacterium</name>
    <dbReference type="NCBI Taxonomy" id="34034"/>
    <lineage>
        <taxon>Bacteria</taxon>
        <taxon>Deltaproteobacteria</taxon>
        <taxon>environmental samples</taxon>
    </lineage>
</organism>
<dbReference type="AlphaFoldDB" id="A0A212K3J3"/>
<dbReference type="Pfam" id="PF10087">
    <property type="entry name" value="DUF2325"/>
    <property type="match status" value="1"/>
</dbReference>
<comment type="similarity">
    <text evidence="1">Belongs to the UPF0751 family.</text>
</comment>
<gene>
    <name evidence="2" type="ORF">KL86DPRO_20635</name>
</gene>
<name>A0A212K3J3_9DELT</name>
<evidence type="ECO:0008006" key="3">
    <source>
        <dbReference type="Google" id="ProtNLM"/>
    </source>
</evidence>
<evidence type="ECO:0000313" key="2">
    <source>
        <dbReference type="EMBL" id="SBW06281.1"/>
    </source>
</evidence>
<reference evidence="2" key="1">
    <citation type="submission" date="2016-04" db="EMBL/GenBank/DDBJ databases">
        <authorList>
            <person name="Evans L.H."/>
            <person name="Alamgir A."/>
            <person name="Owens N."/>
            <person name="Weber N.D."/>
            <person name="Virtaneva K."/>
            <person name="Barbian K."/>
            <person name="Babar A."/>
            <person name="Rosenke K."/>
        </authorList>
    </citation>
    <scope>NUCLEOTIDE SEQUENCE</scope>
    <source>
        <strain evidence="2">86</strain>
    </source>
</reference>
<sequence length="102" mass="11112">MCVALVGGMDRLKRDYENAAKRCGVKLKVFTGKESCLVDKMGRVDVAILFTSMISHNARTEVMQKSKSMGIPVTFLHSNGVSGLRQCLSDLMAKQEDAACAL</sequence>
<dbReference type="EMBL" id="FLUQ01000002">
    <property type="protein sequence ID" value="SBW06281.1"/>
    <property type="molecule type" value="Genomic_DNA"/>
</dbReference>
<accession>A0A212K3J3</accession>
<evidence type="ECO:0000256" key="1">
    <source>
        <dbReference type="ARBA" id="ARBA00007189"/>
    </source>
</evidence>
<dbReference type="InterPro" id="IPR016772">
    <property type="entry name" value="UCP020408"/>
</dbReference>